<reference evidence="1 2" key="1">
    <citation type="submission" date="2023-07" db="EMBL/GenBank/DDBJ databases">
        <title>Sorghum-associated microbial communities from plants grown in Nebraska, USA.</title>
        <authorList>
            <person name="Schachtman D."/>
        </authorList>
    </citation>
    <scope>NUCLEOTIDE SEQUENCE [LARGE SCALE GENOMIC DNA]</scope>
    <source>
        <strain evidence="1 2">DS2154</strain>
    </source>
</reference>
<proteinExistence type="predicted"/>
<protein>
    <submittedName>
        <fullName evidence="1">Uncharacterized protein</fullName>
    </submittedName>
</protein>
<gene>
    <name evidence="1" type="ORF">J2800_002726</name>
</gene>
<dbReference type="Proteomes" id="UP001262754">
    <property type="component" value="Unassembled WGS sequence"/>
</dbReference>
<evidence type="ECO:0000313" key="1">
    <source>
        <dbReference type="EMBL" id="MDR6531973.1"/>
    </source>
</evidence>
<comment type="caution">
    <text evidence="1">The sequence shown here is derived from an EMBL/GenBank/DDBJ whole genome shotgun (WGS) entry which is preliminary data.</text>
</comment>
<evidence type="ECO:0000313" key="2">
    <source>
        <dbReference type="Proteomes" id="UP001262754"/>
    </source>
</evidence>
<organism evidence="1 2">
    <name type="scientific">Caulobacter rhizosphaerae</name>
    <dbReference type="NCBI Taxonomy" id="2010972"/>
    <lineage>
        <taxon>Bacteria</taxon>
        <taxon>Pseudomonadati</taxon>
        <taxon>Pseudomonadota</taxon>
        <taxon>Alphaproteobacteria</taxon>
        <taxon>Caulobacterales</taxon>
        <taxon>Caulobacteraceae</taxon>
        <taxon>Caulobacter</taxon>
    </lineage>
</organism>
<dbReference type="EMBL" id="JAVDRL010000007">
    <property type="protein sequence ID" value="MDR6531973.1"/>
    <property type="molecule type" value="Genomic_DNA"/>
</dbReference>
<name>A0ABU1N0W5_9CAUL</name>
<keyword evidence="2" id="KW-1185">Reference proteome</keyword>
<dbReference type="RefSeq" id="WP_310032268.1">
    <property type="nucleotide sequence ID" value="NZ_JAVDRL010000007.1"/>
</dbReference>
<accession>A0ABU1N0W5</accession>
<sequence>MRRREAVWLPGFRILLTCVAVVLALGAATFSLTFQPYVLVVAHNLTGAPVDLDLGIEGSAIGARHVGRGGWSLGVLKVGPDTEAYVTCRPETEPSVRTETGLYVTSSLQQLLVADVKRCDRIDIDSHAVIDPLVWVLSRPRG</sequence>